<evidence type="ECO:0000256" key="1">
    <source>
        <dbReference type="SAM" id="SignalP"/>
    </source>
</evidence>
<comment type="caution">
    <text evidence="3">The sequence shown here is derived from an EMBL/GenBank/DDBJ whole genome shotgun (WGS) entry which is preliminary data.</text>
</comment>
<dbReference type="Pfam" id="PF01425">
    <property type="entry name" value="Amidase"/>
    <property type="match status" value="1"/>
</dbReference>
<dbReference type="Proteomes" id="UP000732105">
    <property type="component" value="Unassembled WGS sequence"/>
</dbReference>
<reference evidence="3 4" key="1">
    <citation type="submission" date="2018-12" db="EMBL/GenBank/DDBJ databases">
        <title>Marinifilum JC070 sp. nov., a marine bacterium isolated from Yongle Blue Hole in the South China Sea.</title>
        <authorList>
            <person name="Fu T."/>
        </authorList>
    </citation>
    <scope>NUCLEOTIDE SEQUENCE [LARGE SCALE GENOMIC DNA]</scope>
    <source>
        <strain evidence="3 4">JC070</strain>
    </source>
</reference>
<evidence type="ECO:0000313" key="4">
    <source>
        <dbReference type="Proteomes" id="UP000732105"/>
    </source>
</evidence>
<accession>A0ABX1WUZ0</accession>
<dbReference type="PANTHER" id="PTHR42678:SF34">
    <property type="entry name" value="OS04G0183300 PROTEIN"/>
    <property type="match status" value="1"/>
</dbReference>
<dbReference type="InterPro" id="IPR023631">
    <property type="entry name" value="Amidase_dom"/>
</dbReference>
<dbReference type="PROSITE" id="PS51257">
    <property type="entry name" value="PROKAR_LIPOPROTEIN"/>
    <property type="match status" value="1"/>
</dbReference>
<dbReference type="NCBIfam" id="NF006006">
    <property type="entry name" value="PRK08137.1"/>
    <property type="match status" value="1"/>
</dbReference>
<keyword evidence="1" id="KW-0732">Signal</keyword>
<feature type="chain" id="PRO_5045185638" evidence="1">
    <location>
        <begin position="25"/>
        <end position="538"/>
    </location>
</feature>
<dbReference type="GO" id="GO:0004040">
    <property type="term" value="F:amidase activity"/>
    <property type="evidence" value="ECO:0007669"/>
    <property type="project" value="UniProtKB-EC"/>
</dbReference>
<feature type="signal peptide" evidence="1">
    <location>
        <begin position="1"/>
        <end position="24"/>
    </location>
</feature>
<name>A0ABX1WUZ0_9BACT</name>
<feature type="domain" description="Amidase" evidence="2">
    <location>
        <begin position="66"/>
        <end position="513"/>
    </location>
</feature>
<proteinExistence type="predicted"/>
<evidence type="ECO:0000259" key="2">
    <source>
        <dbReference type="Pfam" id="PF01425"/>
    </source>
</evidence>
<organism evidence="3 4">
    <name type="scientific">Marinifilum caeruleilacunae</name>
    <dbReference type="NCBI Taxonomy" id="2499076"/>
    <lineage>
        <taxon>Bacteria</taxon>
        <taxon>Pseudomonadati</taxon>
        <taxon>Bacteroidota</taxon>
        <taxon>Bacteroidia</taxon>
        <taxon>Marinilabiliales</taxon>
        <taxon>Marinifilaceae</taxon>
    </lineage>
</organism>
<dbReference type="RefSeq" id="WP_171595209.1">
    <property type="nucleotide sequence ID" value="NZ_RZNH01000012.1"/>
</dbReference>
<dbReference type="EC" id="3.5.1.4" evidence="3"/>
<evidence type="ECO:0000313" key="3">
    <source>
        <dbReference type="EMBL" id="NOU59935.1"/>
    </source>
</evidence>
<protein>
    <submittedName>
        <fullName evidence="3">Amidase</fullName>
        <ecNumber evidence="3">3.5.1.4</ecNumber>
    </submittedName>
</protein>
<dbReference type="EMBL" id="RZNH01000012">
    <property type="protein sequence ID" value="NOU59935.1"/>
    <property type="molecule type" value="Genomic_DNA"/>
</dbReference>
<dbReference type="Gene3D" id="3.90.1300.10">
    <property type="entry name" value="Amidase signature (AS) domain"/>
    <property type="match status" value="1"/>
</dbReference>
<sequence>MKRRHFLSVSAIAATMLSGFGLTACKNTESNQKETEQPNFNKFPFNEKSISELQKMMESGDLSCEELVIAFMDRIEQIDKNGPSLNSVISINPDALPLARQLDEERKNGQLRGPLHGIPIMLKDNIDTADKMMTTAGSFALEGNFASQDAFIVKKLRTAGALILAKTNLSEWANFRSTRSSSGWSGRGGQTHNPYVIDRSPCGSSSGSGVAVAANLCVAAVGTETDGSVVCPSGQNGIVGIKPTLGLVSRSGIIPIAHSQDTAGPMARTVSDAAILLSAMTGPDQKDDITVNDENKPKEYGSNLNKDTLKGKRIGVVRKLMGFHSEVDKIMEQAFEDMKQAGAELVDVELENLHQYGNEEYQVLLYEFKHDLNKYLSQCKFPIVKSLDDIIKFNEQYKDLEMPWFGQEIMEMANQKGDLNESEYKEALAKCKKLAGEEGIDLTLKKHKLDALVAPTNGPAWNIDLINGDHFGGGSSQAAAVSGYPNITIPAGFVHSLPIGISFFAEAFSEEKLINIAYSYEQNTMHRRPPEYYSTIMQ</sequence>
<dbReference type="InterPro" id="IPR036928">
    <property type="entry name" value="AS_sf"/>
</dbReference>
<keyword evidence="3" id="KW-0378">Hydrolase</keyword>
<dbReference type="PANTHER" id="PTHR42678">
    <property type="entry name" value="AMIDASE"/>
    <property type="match status" value="1"/>
</dbReference>
<dbReference type="NCBIfam" id="NF005300">
    <property type="entry name" value="PRK06828.1"/>
    <property type="match status" value="1"/>
</dbReference>
<keyword evidence="4" id="KW-1185">Reference proteome</keyword>
<gene>
    <name evidence="3" type="ORF">ELS83_08880</name>
</gene>
<dbReference type="SUPFAM" id="SSF75304">
    <property type="entry name" value="Amidase signature (AS) enzymes"/>
    <property type="match status" value="1"/>
</dbReference>